<gene>
    <name evidence="1" type="ORF">AGABI1DRAFT_112500</name>
</gene>
<protein>
    <submittedName>
        <fullName evidence="1">Uncharacterized protein</fullName>
    </submittedName>
</protein>
<reference evidence="2" key="1">
    <citation type="journal article" date="2012" name="Proc. Natl. Acad. Sci. U.S.A.">
        <title>Genome sequence of the button mushroom Agaricus bisporus reveals mechanisms governing adaptation to a humic-rich ecological niche.</title>
        <authorList>
            <person name="Morin E."/>
            <person name="Kohler A."/>
            <person name="Baker A.R."/>
            <person name="Foulongne-Oriol M."/>
            <person name="Lombard V."/>
            <person name="Nagy L.G."/>
            <person name="Ohm R.A."/>
            <person name="Patyshakuliyeva A."/>
            <person name="Brun A."/>
            <person name="Aerts A.L."/>
            <person name="Bailey A.M."/>
            <person name="Billette C."/>
            <person name="Coutinho P.M."/>
            <person name="Deakin G."/>
            <person name="Doddapaneni H."/>
            <person name="Floudas D."/>
            <person name="Grimwood J."/>
            <person name="Hilden K."/>
            <person name="Kuees U."/>
            <person name="LaButti K.M."/>
            <person name="Lapidus A."/>
            <person name="Lindquist E.A."/>
            <person name="Lucas S.M."/>
            <person name="Murat C."/>
            <person name="Riley R.W."/>
            <person name="Salamov A.A."/>
            <person name="Schmutz J."/>
            <person name="Subramanian V."/>
            <person name="Woesten H.A.B."/>
            <person name="Xu J."/>
            <person name="Eastwood D.C."/>
            <person name="Foster G.D."/>
            <person name="Sonnenberg A.S."/>
            <person name="Cullen D."/>
            <person name="de Vries R.P."/>
            <person name="Lundell T."/>
            <person name="Hibbett D.S."/>
            <person name="Henrissat B."/>
            <person name="Burton K.S."/>
            <person name="Kerrigan R.W."/>
            <person name="Challen M.P."/>
            <person name="Grigoriev I.V."/>
            <person name="Martin F."/>
        </authorList>
    </citation>
    <scope>NUCLEOTIDE SEQUENCE [LARGE SCALE GENOMIC DNA]</scope>
    <source>
        <strain evidence="2">JB137-S8 / ATCC MYA-4627 / FGSC 10392</strain>
    </source>
</reference>
<dbReference type="HOGENOM" id="CLU_2072429_0_0_1"/>
<dbReference type="KEGG" id="abp:AGABI1DRAFT112500"/>
<dbReference type="Proteomes" id="UP000008493">
    <property type="component" value="Unassembled WGS sequence"/>
</dbReference>
<evidence type="ECO:0000313" key="2">
    <source>
        <dbReference type="Proteomes" id="UP000008493"/>
    </source>
</evidence>
<sequence length="118" mass="13531">MITTWYHFIRLKFGTLATSQPPPAFPVTGNSSNAVHWAEKCLQSALELITFQCDTFDHLRRTQFGERWVGENWYFEGCLSLLEAAVALVLVLTKIQNRAEARVHGNDENIIPDHKRVF</sequence>
<accession>K5W1T7</accession>
<name>K5W1T7_AGABU</name>
<dbReference type="EMBL" id="JH971388">
    <property type="protein sequence ID" value="EKM80764.1"/>
    <property type="molecule type" value="Genomic_DNA"/>
</dbReference>
<keyword evidence="2" id="KW-1185">Reference proteome</keyword>
<dbReference type="OrthoDB" id="3364175at2759"/>
<organism evidence="1 2">
    <name type="scientific">Agaricus bisporus var. burnettii (strain JB137-S8 / ATCC MYA-4627 / FGSC 10392)</name>
    <name type="common">White button mushroom</name>
    <dbReference type="NCBI Taxonomy" id="597362"/>
    <lineage>
        <taxon>Eukaryota</taxon>
        <taxon>Fungi</taxon>
        <taxon>Dikarya</taxon>
        <taxon>Basidiomycota</taxon>
        <taxon>Agaricomycotina</taxon>
        <taxon>Agaricomycetes</taxon>
        <taxon>Agaricomycetidae</taxon>
        <taxon>Agaricales</taxon>
        <taxon>Agaricineae</taxon>
        <taxon>Agaricaceae</taxon>
        <taxon>Agaricus</taxon>
    </lineage>
</organism>
<evidence type="ECO:0000313" key="1">
    <source>
        <dbReference type="EMBL" id="EKM80764.1"/>
    </source>
</evidence>
<dbReference type="GeneID" id="18823666"/>
<proteinExistence type="predicted"/>
<dbReference type="InParanoid" id="K5W1T7"/>
<dbReference type="RefSeq" id="XP_007328373.1">
    <property type="nucleotide sequence ID" value="XM_007328311.1"/>
</dbReference>
<dbReference type="AlphaFoldDB" id="K5W1T7"/>